<keyword evidence="3" id="KW-1185">Reference proteome</keyword>
<dbReference type="AlphaFoldDB" id="F8D9C0"/>
<evidence type="ECO:0000256" key="1">
    <source>
        <dbReference type="SAM" id="MobiDB-lite"/>
    </source>
</evidence>
<dbReference type="OrthoDB" id="157452at2157"/>
<keyword evidence="2" id="KW-0378">Hydrolase</keyword>
<dbReference type="Pfam" id="PF01955">
    <property type="entry name" value="CbiZ"/>
    <property type="match status" value="1"/>
</dbReference>
<dbReference type="PANTHER" id="PTHR35336:SF5">
    <property type="entry name" value="ADENOSYLCOBINAMIDE AMIDOHYDROLASE"/>
    <property type="match status" value="1"/>
</dbReference>
<proteinExistence type="predicted"/>
<protein>
    <submittedName>
        <fullName evidence="2">Adenosylcobinamide hydrolase</fullName>
        <ecNumber evidence="2">3.5.1.90</ecNumber>
    </submittedName>
</protein>
<dbReference type="HOGENOM" id="CLU_087823_0_0_2"/>
<organism evidence="2 3">
    <name type="scientific">Halopiger xanaduensis (strain DSM 18323 / JCM 14033 / SH-6)</name>
    <dbReference type="NCBI Taxonomy" id="797210"/>
    <lineage>
        <taxon>Archaea</taxon>
        <taxon>Methanobacteriati</taxon>
        <taxon>Methanobacteriota</taxon>
        <taxon>Stenosarchaea group</taxon>
        <taxon>Halobacteria</taxon>
        <taxon>Halobacteriales</taxon>
        <taxon>Natrialbaceae</taxon>
        <taxon>Halopiger</taxon>
    </lineage>
</organism>
<evidence type="ECO:0000313" key="3">
    <source>
        <dbReference type="Proteomes" id="UP000006794"/>
    </source>
</evidence>
<dbReference type="InterPro" id="IPR052209">
    <property type="entry name" value="CbiZ"/>
</dbReference>
<accession>F8D9C0</accession>
<dbReference type="eggNOG" id="arCOG01870">
    <property type="taxonomic scope" value="Archaea"/>
</dbReference>
<dbReference type="GO" id="GO:0043756">
    <property type="term" value="F:adenosylcobinamide hydrolase activity"/>
    <property type="evidence" value="ECO:0007669"/>
    <property type="project" value="UniProtKB-EC"/>
</dbReference>
<dbReference type="EMBL" id="CP002839">
    <property type="protein sequence ID" value="AEH36856.1"/>
    <property type="molecule type" value="Genomic_DNA"/>
</dbReference>
<dbReference type="GeneID" id="10797193"/>
<gene>
    <name evidence="2" type="ordered locus">Halxa_2231</name>
</gene>
<dbReference type="PANTHER" id="PTHR35336">
    <property type="entry name" value="ADENOSYLCOBINAMIDE AMIDOHYDROLASE"/>
    <property type="match status" value="1"/>
</dbReference>
<dbReference type="KEGG" id="hxa:Halxa_2231"/>
<dbReference type="STRING" id="797210.Halxa_2231"/>
<sequence>MALEATDGTDPAYEAVRRDGVLRVRRSDPDIDTEWLSTGWSGGRRTADCAYNVSVPDGWDRTDLGAYVDERLERAGFADGGGDSGDNRDASGQPPVLLTGVDLEDARGAQYGPVTVYATAGISNPAALPMEPGVEGTAETGTEPDAEPDPTGTVNLVVGTTRALEPGALANVIAVAAEAKAATLLAETGFPGTTTDAIVAGHDPSGRSTSFSGSGTAVGAATRACVRESVRASLRSHYDGAEQQVPASVDAATYGVSTDVRATVFRPAEESPEQGN</sequence>
<reference evidence="2 3" key="1">
    <citation type="journal article" date="2012" name="Stand. Genomic Sci.">
        <title>Complete genome sequence of Halopiger xanaduensis type strain (SH-6(T)).</title>
        <authorList>
            <person name="Anderson I."/>
            <person name="Tindall B.J."/>
            <person name="Rohde M."/>
            <person name="Lucas S."/>
            <person name="Han J."/>
            <person name="Lapidus A."/>
            <person name="Cheng J.F."/>
            <person name="Goodwin L."/>
            <person name="Pitluck S."/>
            <person name="Peters L."/>
            <person name="Pati A."/>
            <person name="Mikhailova N."/>
            <person name="Pagani I."/>
            <person name="Teshima H."/>
            <person name="Han C."/>
            <person name="Tapia R."/>
            <person name="Land M."/>
            <person name="Woyke T."/>
            <person name="Klenk H.P."/>
            <person name="Kyrpides N."/>
            <person name="Ivanova N."/>
        </authorList>
    </citation>
    <scope>NUCLEOTIDE SEQUENCE [LARGE SCALE GENOMIC DNA]</scope>
    <source>
        <strain evidence="3">DSM 18323 / JCM 14033 / SH-6</strain>
    </source>
</reference>
<dbReference type="Proteomes" id="UP000006794">
    <property type="component" value="Chromosome"/>
</dbReference>
<dbReference type="RefSeq" id="WP_013879748.1">
    <property type="nucleotide sequence ID" value="NC_015666.1"/>
</dbReference>
<feature type="region of interest" description="Disordered" evidence="1">
    <location>
        <begin position="76"/>
        <end position="97"/>
    </location>
</feature>
<dbReference type="InterPro" id="IPR002808">
    <property type="entry name" value="AdoCbi_amidolase"/>
</dbReference>
<feature type="region of interest" description="Disordered" evidence="1">
    <location>
        <begin position="126"/>
        <end position="151"/>
    </location>
</feature>
<evidence type="ECO:0000313" key="2">
    <source>
        <dbReference type="EMBL" id="AEH36856.1"/>
    </source>
</evidence>
<name>F8D9C0_HALXS</name>
<dbReference type="EC" id="3.5.1.90" evidence="2"/>